<reference evidence="2" key="1">
    <citation type="submission" date="2018-02" db="EMBL/GenBank/DDBJ databases">
        <title>Rhizophora mucronata_Transcriptome.</title>
        <authorList>
            <person name="Meera S.P."/>
            <person name="Sreeshan A."/>
            <person name="Augustine A."/>
        </authorList>
    </citation>
    <scope>NUCLEOTIDE SEQUENCE</scope>
    <source>
        <tissue evidence="2">Leaf</tissue>
    </source>
</reference>
<accession>A0A2P2M192</accession>
<sequence>MFNVSFLFLCFHSGFHARVHQCTHIHAYAKWMIMTWLIAMFLTMFI</sequence>
<keyword evidence="1" id="KW-0812">Transmembrane</keyword>
<keyword evidence="1" id="KW-1133">Transmembrane helix</keyword>
<dbReference type="AlphaFoldDB" id="A0A2P2M192"/>
<name>A0A2P2M192_RHIMU</name>
<proteinExistence type="predicted"/>
<evidence type="ECO:0000313" key="2">
    <source>
        <dbReference type="EMBL" id="MBX23997.1"/>
    </source>
</evidence>
<evidence type="ECO:0000256" key="1">
    <source>
        <dbReference type="SAM" id="Phobius"/>
    </source>
</evidence>
<dbReference type="EMBL" id="GGEC01043513">
    <property type="protein sequence ID" value="MBX23997.1"/>
    <property type="molecule type" value="Transcribed_RNA"/>
</dbReference>
<keyword evidence="1" id="KW-0472">Membrane</keyword>
<organism evidence="2">
    <name type="scientific">Rhizophora mucronata</name>
    <name type="common">Asiatic mangrove</name>
    <dbReference type="NCBI Taxonomy" id="61149"/>
    <lineage>
        <taxon>Eukaryota</taxon>
        <taxon>Viridiplantae</taxon>
        <taxon>Streptophyta</taxon>
        <taxon>Embryophyta</taxon>
        <taxon>Tracheophyta</taxon>
        <taxon>Spermatophyta</taxon>
        <taxon>Magnoliopsida</taxon>
        <taxon>eudicotyledons</taxon>
        <taxon>Gunneridae</taxon>
        <taxon>Pentapetalae</taxon>
        <taxon>rosids</taxon>
        <taxon>fabids</taxon>
        <taxon>Malpighiales</taxon>
        <taxon>Rhizophoraceae</taxon>
        <taxon>Rhizophora</taxon>
    </lineage>
</organism>
<feature type="transmembrane region" description="Helical" evidence="1">
    <location>
        <begin position="27"/>
        <end position="45"/>
    </location>
</feature>
<protein>
    <submittedName>
        <fullName evidence="2">Uncharacterized protein</fullName>
    </submittedName>
</protein>